<evidence type="ECO:0000256" key="2">
    <source>
        <dbReference type="SAM" id="Phobius"/>
    </source>
</evidence>
<evidence type="ECO:0000313" key="5">
    <source>
        <dbReference type="Proteomes" id="UP000039865"/>
    </source>
</evidence>
<evidence type="ECO:0000256" key="1">
    <source>
        <dbReference type="SAM" id="MobiDB-lite"/>
    </source>
</evidence>
<evidence type="ECO:0000259" key="3">
    <source>
        <dbReference type="Pfam" id="PF13621"/>
    </source>
</evidence>
<reference evidence="4 5" key="1">
    <citation type="submission" date="2014-06" db="EMBL/GenBank/DDBJ databases">
        <authorList>
            <person name="Swart Estienne"/>
        </authorList>
    </citation>
    <scope>NUCLEOTIDE SEQUENCE [LARGE SCALE GENOMIC DNA]</scope>
    <source>
        <strain evidence="4 5">130c</strain>
    </source>
</reference>
<dbReference type="Gene3D" id="2.60.120.10">
    <property type="entry name" value="Jelly Rolls"/>
    <property type="match status" value="1"/>
</dbReference>
<organism evidence="4 5">
    <name type="scientific">Stylonychia lemnae</name>
    <name type="common">Ciliate</name>
    <dbReference type="NCBI Taxonomy" id="5949"/>
    <lineage>
        <taxon>Eukaryota</taxon>
        <taxon>Sar</taxon>
        <taxon>Alveolata</taxon>
        <taxon>Ciliophora</taxon>
        <taxon>Intramacronucleata</taxon>
        <taxon>Spirotrichea</taxon>
        <taxon>Stichotrichia</taxon>
        <taxon>Sporadotrichida</taxon>
        <taxon>Oxytrichidae</taxon>
        <taxon>Stylonychinae</taxon>
        <taxon>Stylonychia</taxon>
    </lineage>
</organism>
<proteinExistence type="predicted"/>
<keyword evidence="5" id="KW-1185">Reference proteome</keyword>
<dbReference type="EMBL" id="CCKQ01007696">
    <property type="protein sequence ID" value="CDW79105.1"/>
    <property type="molecule type" value="Genomic_DNA"/>
</dbReference>
<dbReference type="Pfam" id="PF13621">
    <property type="entry name" value="Cupin_8"/>
    <property type="match status" value="1"/>
</dbReference>
<evidence type="ECO:0000313" key="4">
    <source>
        <dbReference type="EMBL" id="CDW79105.1"/>
    </source>
</evidence>
<dbReference type="AlphaFoldDB" id="A0A078AA12"/>
<name>A0A078AA12_STYLE</name>
<sequence length="374" mass="44070">MLQQQTQQQPVYNQPRPSPTQQFQQPPPPGYCCEDPTCPSTQRYLAAKRKGCGFFYVLKRYYLAVFLIAGIIGMNEELKNPQSYVNNTVRYYLDQPTLLEYFMGNAKPMNFIPETINECSNNMTFKDFHIELILDYQPCLFIGQVEEWRALDNWKQENYLREKIGNHSIVQVDKVKGAAKFGQQFSPEYRREYIRYEDFNQKMHLKKSKTNEFQYAIYEQSLPDTLLEDVYQPPVSQQILKLEDTTFSQGVDLRIAAHYDNRDRMFCVAQGFFNVTLVSPWERIPTYAGGFPMMPPNFSPVDFNKQEQRQFIGFEQAVKYYIDIEEGDCLYLPAYWWQQIEGDQKGTSIAVSYWYEISSEWLKLIFTGIENNHI</sequence>
<dbReference type="PANTHER" id="PTHR12461">
    <property type="entry name" value="HYPOXIA-INDUCIBLE FACTOR 1 ALPHA INHIBITOR-RELATED"/>
    <property type="match status" value="1"/>
</dbReference>
<dbReference type="InterPro" id="IPR014710">
    <property type="entry name" value="RmlC-like_jellyroll"/>
</dbReference>
<keyword evidence="2" id="KW-0812">Transmembrane</keyword>
<feature type="region of interest" description="Disordered" evidence="1">
    <location>
        <begin position="1"/>
        <end position="28"/>
    </location>
</feature>
<dbReference type="SUPFAM" id="SSF51197">
    <property type="entry name" value="Clavaminate synthase-like"/>
    <property type="match status" value="1"/>
</dbReference>
<gene>
    <name evidence="4" type="primary">Contig6476.g6927</name>
    <name evidence="4" type="ORF">STYLEM_8091</name>
</gene>
<dbReference type="OrthoDB" id="439605at2759"/>
<keyword evidence="2" id="KW-1133">Transmembrane helix</keyword>
<keyword evidence="2" id="KW-0472">Membrane</keyword>
<feature type="transmembrane region" description="Helical" evidence="2">
    <location>
        <begin position="53"/>
        <end position="74"/>
    </location>
</feature>
<dbReference type="InParanoid" id="A0A078AA12"/>
<dbReference type="InterPro" id="IPR041667">
    <property type="entry name" value="Cupin_8"/>
</dbReference>
<dbReference type="PANTHER" id="PTHR12461:SF105">
    <property type="entry name" value="HYPOXIA-INDUCIBLE FACTOR 1-ALPHA INHIBITOR"/>
    <property type="match status" value="1"/>
</dbReference>
<dbReference type="Proteomes" id="UP000039865">
    <property type="component" value="Unassembled WGS sequence"/>
</dbReference>
<protein>
    <submittedName>
        <fullName evidence="4">Jumonji domain containing 7</fullName>
    </submittedName>
</protein>
<accession>A0A078AA12</accession>
<feature type="domain" description="Cupin-like" evidence="3">
    <location>
        <begin position="128"/>
        <end position="358"/>
    </location>
</feature>